<dbReference type="InterPro" id="IPR003611">
    <property type="entry name" value="NUMOD3"/>
</dbReference>
<dbReference type="GO" id="GO:0003677">
    <property type="term" value="F:DNA binding"/>
    <property type="evidence" value="ECO:0007669"/>
    <property type="project" value="InterPro"/>
</dbReference>
<name>A0A565BHL7_9BRAS</name>
<dbReference type="Pfam" id="PF07460">
    <property type="entry name" value="NUMOD3"/>
    <property type="match status" value="1"/>
</dbReference>
<dbReference type="EMBL" id="CABITT030000004">
    <property type="protein sequence ID" value="VVB00348.1"/>
    <property type="molecule type" value="Genomic_DNA"/>
</dbReference>
<evidence type="ECO:0000256" key="1">
    <source>
        <dbReference type="SAM" id="MobiDB-lite"/>
    </source>
</evidence>
<proteinExistence type="predicted"/>
<organism evidence="3 4">
    <name type="scientific">Arabis nemorensis</name>
    <dbReference type="NCBI Taxonomy" id="586526"/>
    <lineage>
        <taxon>Eukaryota</taxon>
        <taxon>Viridiplantae</taxon>
        <taxon>Streptophyta</taxon>
        <taxon>Embryophyta</taxon>
        <taxon>Tracheophyta</taxon>
        <taxon>Spermatophyta</taxon>
        <taxon>Magnoliopsida</taxon>
        <taxon>eudicotyledons</taxon>
        <taxon>Gunneridae</taxon>
        <taxon>Pentapetalae</taxon>
        <taxon>rosids</taxon>
        <taxon>malvids</taxon>
        <taxon>Brassicales</taxon>
        <taxon>Brassicaceae</taxon>
        <taxon>Arabideae</taxon>
        <taxon>Arabis</taxon>
    </lineage>
</organism>
<dbReference type="PANTHER" id="PTHR34199">
    <property type="entry name" value="NUMOD3 MOTIF FAMILY PROTEIN, EXPRESSED"/>
    <property type="match status" value="1"/>
</dbReference>
<dbReference type="Proteomes" id="UP000489600">
    <property type="component" value="Unassembled WGS sequence"/>
</dbReference>
<accession>A0A565BHL7</accession>
<feature type="domain" description="Nuclease associated modular" evidence="2">
    <location>
        <begin position="81"/>
        <end position="111"/>
    </location>
</feature>
<evidence type="ECO:0000313" key="3">
    <source>
        <dbReference type="EMBL" id="VVB00348.1"/>
    </source>
</evidence>
<dbReference type="OrthoDB" id="6013at2759"/>
<evidence type="ECO:0000313" key="4">
    <source>
        <dbReference type="Proteomes" id="UP000489600"/>
    </source>
</evidence>
<feature type="compositionally biased region" description="Basic and acidic residues" evidence="1">
    <location>
        <begin position="202"/>
        <end position="253"/>
    </location>
</feature>
<sequence length="345" mass="40338">MEMKYPIQPEIYWRNLKEPMILRISNSLAAIRQLEFKSVASVRSLYNVFDSFASEDNNLSEAMEKDTEVADSFASVSDKEEERRRKIGLANKGKVPWNKGKKHSEDTRRRIKQRTIEALRNPKVRKKMSEHQQPHSDETKEKIRVSVKQVWAQRSRSKRLKDKFTSSWSGGIAEAARKGGNGEVELDWDSYERAKLEISSELRQEKARTKEETKMRAEARTEKKMRRVAERKKERKERERRREGEVRKPKQNRENATIASRSKLNKRLTKIHKKKTRLGKIAIGTDRVVSIAAKLEKLDLELIRKERRRGDISLADQIQAAKNQRGNDVLSRRFGLFAMSSMDFD</sequence>
<keyword evidence="4" id="KW-1185">Reference proteome</keyword>
<dbReference type="PANTHER" id="PTHR34199:SF1">
    <property type="entry name" value="HISTONE-LYSINE N-METHYLTRANSFERASE, H3 LYSINE-79 SPECIFIC-LIKE PROTEIN"/>
    <property type="match status" value="1"/>
</dbReference>
<reference evidence="3" key="1">
    <citation type="submission" date="2019-07" db="EMBL/GenBank/DDBJ databases">
        <authorList>
            <person name="Dittberner H."/>
        </authorList>
    </citation>
    <scope>NUCLEOTIDE SEQUENCE [LARGE SCALE GENOMIC DNA]</scope>
</reference>
<dbReference type="AlphaFoldDB" id="A0A565BHL7"/>
<comment type="caution">
    <text evidence="3">The sequence shown here is derived from an EMBL/GenBank/DDBJ whole genome shotgun (WGS) entry which is preliminary data.</text>
</comment>
<feature type="region of interest" description="Disordered" evidence="1">
    <location>
        <begin position="202"/>
        <end position="260"/>
    </location>
</feature>
<evidence type="ECO:0000259" key="2">
    <source>
        <dbReference type="Pfam" id="PF07460"/>
    </source>
</evidence>
<protein>
    <recommendedName>
        <fullName evidence="2">Nuclease associated modular domain-containing protein</fullName>
    </recommendedName>
</protein>
<gene>
    <name evidence="3" type="ORF">ANE_LOCUS10792</name>
</gene>